<feature type="region of interest" description="Disordered" evidence="1">
    <location>
        <begin position="1"/>
        <end position="70"/>
    </location>
</feature>
<proteinExistence type="predicted"/>
<accession>A0A0M9ES12</accession>
<dbReference type="InterPro" id="IPR038886">
    <property type="entry name" value="E3_SLX5/Rfp1"/>
</dbReference>
<name>A0A0M9ES12_FUSLA</name>
<evidence type="ECO:0000313" key="2">
    <source>
        <dbReference type="EMBL" id="KPA38643.1"/>
    </source>
</evidence>
<sequence>MPEEPVIFGNQSGSQRSQNNPEPFLFLSSPSAPYTNFLPPPPLRSTRTSRSVRSRQSSAPQPQLDPHLRNMMAPEQPQQVIVIDLTEEPDSPVQSRVRPVSAQRAQISGNPRRTNSQRVSPSQLAWTDGVFVRRQTNIIDLTADSPEEGRFSPRYPHDGRLIAGPDELIERERIRPRPARGPIYGSESRPFRRLAESLGLNIAALNPPNLDILRNAFARPPSPKPRMPTPPPTREGFTRNTCTDPEKGSDEVVICPACGEELAYDPSETVTQSSVDTANGKRKRAPGERHFWALKSCGHVYCADCYDNRNPTEANRDGVGFRSLDTRMPYPIANDLLCAVDGCNTKVSAETEWVGIFL</sequence>
<dbReference type="GO" id="GO:0033768">
    <property type="term" value="C:SUMO-targeted ubiquitin ligase complex"/>
    <property type="evidence" value="ECO:0007669"/>
    <property type="project" value="TreeGrafter"/>
</dbReference>
<feature type="region of interest" description="Disordered" evidence="1">
    <location>
        <begin position="89"/>
        <end position="122"/>
    </location>
</feature>
<comment type="caution">
    <text evidence="2">The sequence shown here is derived from an EMBL/GenBank/DDBJ whole genome shotgun (WGS) entry which is preliminary data.</text>
</comment>
<keyword evidence="3" id="KW-1185">Reference proteome</keyword>
<protein>
    <submittedName>
        <fullName evidence="2">Cell cycle control protein</fullName>
    </submittedName>
</protein>
<evidence type="ECO:0000313" key="3">
    <source>
        <dbReference type="Proteomes" id="UP000037904"/>
    </source>
</evidence>
<dbReference type="AlphaFoldDB" id="A0A0M9ES12"/>
<dbReference type="GO" id="GO:0004842">
    <property type="term" value="F:ubiquitin-protein transferase activity"/>
    <property type="evidence" value="ECO:0007669"/>
    <property type="project" value="TreeGrafter"/>
</dbReference>
<evidence type="ECO:0000256" key="1">
    <source>
        <dbReference type="SAM" id="MobiDB-lite"/>
    </source>
</evidence>
<feature type="compositionally biased region" description="Polar residues" evidence="1">
    <location>
        <begin position="9"/>
        <end position="21"/>
    </location>
</feature>
<organism evidence="2 3">
    <name type="scientific">Fusarium langsethiae</name>
    <dbReference type="NCBI Taxonomy" id="179993"/>
    <lineage>
        <taxon>Eukaryota</taxon>
        <taxon>Fungi</taxon>
        <taxon>Dikarya</taxon>
        <taxon>Ascomycota</taxon>
        <taxon>Pezizomycotina</taxon>
        <taxon>Sordariomycetes</taxon>
        <taxon>Hypocreomycetidae</taxon>
        <taxon>Hypocreales</taxon>
        <taxon>Nectriaceae</taxon>
        <taxon>Fusarium</taxon>
    </lineage>
</organism>
<reference evidence="2 3" key="1">
    <citation type="submission" date="2015-04" db="EMBL/GenBank/DDBJ databases">
        <title>The draft genome sequence of Fusarium langsethiae, a T-2/HT-2 mycotoxin producer.</title>
        <authorList>
            <person name="Lysoe E."/>
            <person name="Divon H.H."/>
            <person name="Terzi V."/>
            <person name="Orru L."/>
            <person name="Lamontanara A."/>
            <person name="Kolseth A.-K."/>
            <person name="Frandsen R.J."/>
            <person name="Nielsen K."/>
            <person name="Thrane U."/>
        </authorList>
    </citation>
    <scope>NUCLEOTIDE SEQUENCE [LARGE SCALE GENOMIC DNA]</scope>
    <source>
        <strain evidence="2 3">Fl201059</strain>
    </source>
</reference>
<dbReference type="PANTHER" id="PTHR28042:SF1">
    <property type="entry name" value="E3 UBIQUITIN-PROTEIN LIGASE COMPLEX SLX5-SLX8 SUBUNIT SLX5"/>
    <property type="match status" value="1"/>
</dbReference>
<feature type="compositionally biased region" description="Low complexity" evidence="1">
    <location>
        <begin position="44"/>
        <end position="64"/>
    </location>
</feature>
<dbReference type="EMBL" id="JXCE01000257">
    <property type="protein sequence ID" value="KPA38643.1"/>
    <property type="molecule type" value="Genomic_DNA"/>
</dbReference>
<gene>
    <name evidence="2" type="ORF">FLAG1_08506</name>
</gene>
<feature type="compositionally biased region" description="Pro residues" evidence="1">
    <location>
        <begin position="220"/>
        <end position="233"/>
    </location>
</feature>
<feature type="region of interest" description="Disordered" evidence="1">
    <location>
        <begin position="218"/>
        <end position="245"/>
    </location>
</feature>
<dbReference type="PANTHER" id="PTHR28042">
    <property type="entry name" value="E3 UBIQUITIN-PROTEIN LIGASE COMPLEX SLX5-SLX8 SUBUNIT SLX5"/>
    <property type="match status" value="1"/>
</dbReference>
<dbReference type="Proteomes" id="UP000037904">
    <property type="component" value="Unassembled WGS sequence"/>
</dbReference>
<feature type="compositionally biased region" description="Polar residues" evidence="1">
    <location>
        <begin position="103"/>
        <end position="122"/>
    </location>
</feature>